<reference evidence="6" key="1">
    <citation type="submission" date="2022-06" db="EMBL/GenBank/DDBJ databases">
        <authorList>
            <consortium name="SYNGENTA / RWTH Aachen University"/>
        </authorList>
    </citation>
    <scope>NUCLEOTIDE SEQUENCE</scope>
</reference>
<protein>
    <submittedName>
        <fullName evidence="6">Expressed protein</fullName>
    </submittedName>
</protein>
<proteinExistence type="predicted"/>
<keyword evidence="3" id="KW-0862">Zinc</keyword>
<dbReference type="PROSITE" id="PS50865">
    <property type="entry name" value="ZF_MYND_2"/>
    <property type="match status" value="1"/>
</dbReference>
<dbReference type="SUPFAM" id="SSF144232">
    <property type="entry name" value="HIT/MYND zinc finger-like"/>
    <property type="match status" value="1"/>
</dbReference>
<evidence type="ECO:0000313" key="7">
    <source>
        <dbReference type="Proteomes" id="UP001153365"/>
    </source>
</evidence>
<keyword evidence="7" id="KW-1185">Reference proteome</keyword>
<accession>A0AAV0B2P2</accession>
<dbReference type="PROSITE" id="PS01360">
    <property type="entry name" value="ZF_MYND_1"/>
    <property type="match status" value="1"/>
</dbReference>
<dbReference type="EMBL" id="CALTRL010003219">
    <property type="protein sequence ID" value="CAH7678659.1"/>
    <property type="molecule type" value="Genomic_DNA"/>
</dbReference>
<evidence type="ECO:0000256" key="4">
    <source>
        <dbReference type="PROSITE-ProRule" id="PRU00134"/>
    </source>
</evidence>
<feature type="domain" description="MYND-type" evidence="5">
    <location>
        <begin position="73"/>
        <end position="113"/>
    </location>
</feature>
<evidence type="ECO:0000313" key="6">
    <source>
        <dbReference type="EMBL" id="CAH7678659.1"/>
    </source>
</evidence>
<evidence type="ECO:0000256" key="3">
    <source>
        <dbReference type="ARBA" id="ARBA00022833"/>
    </source>
</evidence>
<dbReference type="Gene3D" id="6.10.140.2220">
    <property type="match status" value="1"/>
</dbReference>
<evidence type="ECO:0000256" key="2">
    <source>
        <dbReference type="ARBA" id="ARBA00022771"/>
    </source>
</evidence>
<keyword evidence="2 4" id="KW-0863">Zinc-finger</keyword>
<gene>
    <name evidence="6" type="ORF">PPACK8108_LOCUS13110</name>
</gene>
<dbReference type="AlphaFoldDB" id="A0AAV0B2P2"/>
<comment type="caution">
    <text evidence="6">The sequence shown here is derived from an EMBL/GenBank/DDBJ whole genome shotgun (WGS) entry which is preliminary data.</text>
</comment>
<name>A0AAV0B2P2_PHAPC</name>
<evidence type="ECO:0000259" key="5">
    <source>
        <dbReference type="PROSITE" id="PS50865"/>
    </source>
</evidence>
<keyword evidence="1" id="KW-0479">Metal-binding</keyword>
<evidence type="ECO:0000256" key="1">
    <source>
        <dbReference type="ARBA" id="ARBA00022723"/>
    </source>
</evidence>
<dbReference type="InterPro" id="IPR002893">
    <property type="entry name" value="Znf_MYND"/>
</dbReference>
<dbReference type="Proteomes" id="UP001153365">
    <property type="component" value="Unassembled WGS sequence"/>
</dbReference>
<dbReference type="Pfam" id="PF01753">
    <property type="entry name" value="zf-MYND"/>
    <property type="match status" value="1"/>
</dbReference>
<dbReference type="GO" id="GO:0008270">
    <property type="term" value="F:zinc ion binding"/>
    <property type="evidence" value="ECO:0007669"/>
    <property type="project" value="UniProtKB-KW"/>
</dbReference>
<organism evidence="6 7">
    <name type="scientific">Phakopsora pachyrhizi</name>
    <name type="common">Asian soybean rust disease fungus</name>
    <dbReference type="NCBI Taxonomy" id="170000"/>
    <lineage>
        <taxon>Eukaryota</taxon>
        <taxon>Fungi</taxon>
        <taxon>Dikarya</taxon>
        <taxon>Basidiomycota</taxon>
        <taxon>Pucciniomycotina</taxon>
        <taxon>Pucciniomycetes</taxon>
        <taxon>Pucciniales</taxon>
        <taxon>Phakopsoraceae</taxon>
        <taxon>Phakopsora</taxon>
    </lineage>
</organism>
<sequence length="291" mass="33050">MIDGLRKFLNGSVVERLEPRSLLVIALSILIVLLQNRFRLVIQGTIRYVIDNTKGPPPPSSSSSRGGTGERVCSNCFKVKRTDELKRCSRCQSSFFCDLNCQKANWKSHRSICKDWNNILDKQNLFQQVLPNGLTRATVEKMLNRWCEFHKHLLIFATIHGLDLPRSPGNSLTTILLISLRTENDDDGYVENLPMNRLFEISNIGPFDLERFLNLNPGMSNVFERLTKFQEEVRLKGGLGVAMVLVTCGSVVQAIPVGLPSMSDLDTIKREKNWRDQFDQALESGIRWSPK</sequence>